<dbReference type="RefSeq" id="XP_009265134.1">
    <property type="nucleotide sequence ID" value="XM_009266859.1"/>
</dbReference>
<dbReference type="EMBL" id="CP003526">
    <property type="protein sequence ID" value="AFN83637.1"/>
    <property type="molecule type" value="Genomic_DNA"/>
</dbReference>
<dbReference type="Proteomes" id="UP000010094">
    <property type="component" value="Chromosome IXa"/>
</dbReference>
<dbReference type="AlphaFoldDB" id="I7AT92"/>
<sequence>MKSLKRTKKVEVQSKAFEVYLKLKETPQGSCIEEDVLAYLLRNIELQREIPSTLLGIIEVLRINAPKCFLSREEKHRFFRLLIDILPKEKINLETFITYRIPSLLTDKILISKLAGLIEVVNGTAKKYLKEIIIILIEEGAEDIVREVVRTVLLHIPKDPASNSIIEVTKEISMPAVTIIMESFEDKVYADVYSSFSLKEHLCVRNIRGQGKLKYLTAAMSEKNFEKLCHFYIGDRDKRIIKILAENCRPRHDEIFHRIANDYDENVRITLLERITFEDIVEHSLDVYERILDTSHRVRTVVFNIFRSGMLTYKDSLIGIAESSKENKENNSKRTSREVECLLKFIKFALKGVFTNQRKEYIDLLNECNLPWEFYFHIKSLKGTATFLELSSERIKKENAKLPECRERRWFYLKYFFLGKLPKERTFELIETDIPSALVYLLGRDDLDEYADLLINRALASSNIKEILMIVSAVRPYLTEKKPTLCPRSTAELLIYAHSKHSSCFVSQILSFETTFPVLYFLSHMKIPVDVLLPLLLEYRGSSEEYVEVQLAYNDKRLLQEFVEYFMEINLDEDLKEKIVRSKTLVGSLIYFLNTGQVNIKNIGFFISSICLICASSSNEHKIKQIYETYSMKVDQSTFNKFYTVCSKLKTMSLNKEPHRIDEGKVVIKKNDKTLFFICEVVLSTRVGEMVDEKFNLHEFYPISEDVLGMISSGRAIWPV</sequence>
<dbReference type="GeneID" id="20521958"/>
<dbReference type="HOGENOM" id="CLU_385882_0_0_1"/>
<organism evidence="1 2">
    <name type="scientific">Encephalitozoon romaleae (strain SJ-2008)</name>
    <name type="common">Microsporidian parasite</name>
    <dbReference type="NCBI Taxonomy" id="1178016"/>
    <lineage>
        <taxon>Eukaryota</taxon>
        <taxon>Fungi</taxon>
        <taxon>Fungi incertae sedis</taxon>
        <taxon>Microsporidia</taxon>
        <taxon>Unikaryonidae</taxon>
        <taxon>Encephalitozoon</taxon>
    </lineage>
</organism>
<proteinExistence type="predicted"/>
<dbReference type="KEGG" id="ero:EROM_090190"/>
<accession>I7AT92</accession>
<reference evidence="1" key="1">
    <citation type="journal article" date="2012" name="Proc. Natl. Acad. Sci. U.S.A.">
        <title>Gain and loss of multiple functionally related, horizontally transferred genes in the reduced genomes of two microsporidian parasites.</title>
        <authorList>
            <person name="Pombert J.-F."/>
            <person name="Selman M."/>
            <person name="Burki F."/>
            <person name="Bardell F.T."/>
            <person name="Farinelli L."/>
            <person name="Solter L.F."/>
            <person name="Whitman D.W."/>
            <person name="Weiss L.M."/>
            <person name="Corradi N."/>
            <person name="Keeling P.J."/>
        </authorList>
    </citation>
    <scope>NUCLEOTIDE SEQUENCE [LARGE SCALE GENOMIC DNA]</scope>
    <source>
        <strain evidence="1">SJ-2008</strain>
    </source>
</reference>
<dbReference type="VEuPathDB" id="MicrosporidiaDB:EROM_090190"/>
<gene>
    <name evidence="1" type="ordered locus">EROM_090190</name>
</gene>
<protein>
    <submittedName>
        <fullName evidence="1">Uncharacterized protein</fullName>
    </submittedName>
</protein>
<dbReference type="OrthoDB" id="2195646at2759"/>
<name>I7AT92_ENCRO</name>
<keyword evidence="2" id="KW-1185">Reference proteome</keyword>
<evidence type="ECO:0000313" key="2">
    <source>
        <dbReference type="Proteomes" id="UP000010094"/>
    </source>
</evidence>
<evidence type="ECO:0000313" key="1">
    <source>
        <dbReference type="EMBL" id="AFN83637.1"/>
    </source>
</evidence>